<keyword evidence="2" id="KW-1185">Reference proteome</keyword>
<sequence>MKSADTEFVGGPLDGRILPIPLGPMYGVPKKYTVPVPSHGDTPARTLVYVRAKQQRGARWYWRYEYDEAATARASG</sequence>
<name>A0ABN1Y6Y3_9ACTN</name>
<organism evidence="1 2">
    <name type="scientific">Kitasatospora putterlickiae</name>
    <dbReference type="NCBI Taxonomy" id="221725"/>
    <lineage>
        <taxon>Bacteria</taxon>
        <taxon>Bacillati</taxon>
        <taxon>Actinomycetota</taxon>
        <taxon>Actinomycetes</taxon>
        <taxon>Kitasatosporales</taxon>
        <taxon>Streptomycetaceae</taxon>
        <taxon>Kitasatospora</taxon>
    </lineage>
</organism>
<gene>
    <name evidence="1" type="ORF">GCM10009639_35790</name>
</gene>
<evidence type="ECO:0000313" key="2">
    <source>
        <dbReference type="Proteomes" id="UP001499863"/>
    </source>
</evidence>
<evidence type="ECO:0000313" key="1">
    <source>
        <dbReference type="EMBL" id="GAA1397905.1"/>
    </source>
</evidence>
<reference evidence="1 2" key="1">
    <citation type="journal article" date="2019" name="Int. J. Syst. Evol. Microbiol.">
        <title>The Global Catalogue of Microorganisms (GCM) 10K type strain sequencing project: providing services to taxonomists for standard genome sequencing and annotation.</title>
        <authorList>
            <consortium name="The Broad Institute Genomics Platform"/>
            <consortium name="The Broad Institute Genome Sequencing Center for Infectious Disease"/>
            <person name="Wu L."/>
            <person name="Ma J."/>
        </authorList>
    </citation>
    <scope>NUCLEOTIDE SEQUENCE [LARGE SCALE GENOMIC DNA]</scope>
    <source>
        <strain evidence="1 2">JCM 12393</strain>
    </source>
</reference>
<accession>A0ABN1Y6Y3</accession>
<comment type="caution">
    <text evidence="1">The sequence shown here is derived from an EMBL/GenBank/DDBJ whole genome shotgun (WGS) entry which is preliminary data.</text>
</comment>
<dbReference type="RefSeq" id="WP_344336388.1">
    <property type="nucleotide sequence ID" value="NZ_BAAAKJ010000196.1"/>
</dbReference>
<dbReference type="Proteomes" id="UP001499863">
    <property type="component" value="Unassembled WGS sequence"/>
</dbReference>
<dbReference type="EMBL" id="BAAAKJ010000196">
    <property type="protein sequence ID" value="GAA1397905.1"/>
    <property type="molecule type" value="Genomic_DNA"/>
</dbReference>
<proteinExistence type="predicted"/>
<protein>
    <submittedName>
        <fullName evidence="1">Uncharacterized protein</fullName>
    </submittedName>
</protein>